<evidence type="ECO:0000313" key="2">
    <source>
        <dbReference type="EMBL" id="USR89444.1"/>
    </source>
</evidence>
<accession>A0ABY5AJT3</accession>
<keyword evidence="3" id="KW-1185">Reference proteome</keyword>
<dbReference type="PANTHER" id="PTHR15600:SF42">
    <property type="entry name" value="SACSIN"/>
    <property type="match status" value="1"/>
</dbReference>
<dbReference type="Proteomes" id="UP001056708">
    <property type="component" value="Chromosome"/>
</dbReference>
<protein>
    <recommendedName>
        <fullName evidence="1">Sacsin/Nov domain-containing protein</fullName>
    </recommendedName>
</protein>
<evidence type="ECO:0000259" key="1">
    <source>
        <dbReference type="Pfam" id="PF25794"/>
    </source>
</evidence>
<gene>
    <name evidence="2" type="ORF">NEA10_11125</name>
</gene>
<dbReference type="InterPro" id="IPR052972">
    <property type="entry name" value="Sacsin_chaperone_reg"/>
</dbReference>
<dbReference type="NCBIfam" id="NF047352">
    <property type="entry name" value="P_loop_sacsin"/>
    <property type="match status" value="1"/>
</dbReference>
<dbReference type="SUPFAM" id="SSF55874">
    <property type="entry name" value="ATPase domain of HSP90 chaperone/DNA topoisomerase II/histidine kinase"/>
    <property type="match status" value="1"/>
</dbReference>
<organism evidence="2 3">
    <name type="scientific">Phormidium yuhuli AB48</name>
    <dbReference type="NCBI Taxonomy" id="2940671"/>
    <lineage>
        <taxon>Bacteria</taxon>
        <taxon>Bacillati</taxon>
        <taxon>Cyanobacteriota</taxon>
        <taxon>Cyanophyceae</taxon>
        <taxon>Oscillatoriophycideae</taxon>
        <taxon>Oscillatoriales</taxon>
        <taxon>Oscillatoriaceae</taxon>
        <taxon>Phormidium</taxon>
        <taxon>Phormidium yuhuli</taxon>
    </lineage>
</organism>
<dbReference type="Gene3D" id="3.30.565.10">
    <property type="entry name" value="Histidine kinase-like ATPase, C-terminal domain"/>
    <property type="match status" value="1"/>
</dbReference>
<dbReference type="Pfam" id="PF25794">
    <property type="entry name" value="SACS"/>
    <property type="match status" value="1"/>
</dbReference>
<dbReference type="RefSeq" id="WP_252659926.1">
    <property type="nucleotide sequence ID" value="NZ_CP098611.1"/>
</dbReference>
<sequence>MTTPVSQGRSFYQSEPLIARLRGIIRDYPEGVGIIKELIQNADDAGATRVEITLDWRTHEAAAVPGNLGKLLGPAMLVYNNSSFRDRDFESIRSLGQSQKATDLQKTGRFGIGFNAVYHVTDYPSFISRERLIFFDPHGDAVPGTSKAEPGREWELGESGWWEEYPEMMAIYEAGGVPRGTRDFQGTLFRLPLRTPRQAEVSEIRNQPFDESNVRELLAELQDCGEELLLFLKSIVEIYVFEIAAESGGEREQVLRITTGNPEEVTAARQELMTAIPETAAELIAACRRQENLLALVSYRHHLETVSSQQVTSSSWRILQLLRIDAGEELATVIRSLSENQEKVLPWTGAAARITASRTGGVPAEVQGKVYCFLPLPLASGWPIHLNGFFNLNSSRDNLSSDSGQTGKDRPRAVWNQRLAQHGLAIACAELYRSLVEDIGRESPEAFYKLFPTEKITTSPALGQLHLEVFKHLYERPVIRSTVREEEDAFEVSPDGNCTVNRWVKWLKPQEIRQIPSSYWSKLVEPFRVEGLAVADPQIPRQVSQLFKQADCPIHEYSPENLRDYLRVEESWGMPFDEAPKRMLRRIDWIKDLAEFAISDRPKSLRGLPLALLSNNRLQVFGFNPSGVVYRASDQIKGLFYQYPGWFLHSEVKQIFNSCNCSELESLDALKVAQKLVQVFLEQGIESGYLWRAQGIEFPNEYWLTKVYQYFRQYYLSYSRRNSQEADKILRVLSQIPLVPASDGRLYQGRQVEMPLLPFNDIPSPDEQTLDYFSIQVIKASQSLRTEIEKFADTKTADKLFIRYLSADSIVRLLSHRPVEALPPYHPKHSANLLAYLSRPQFIDGDYQYSENDLQKLRKLPIFITTNGERTTLDRPNLYLPAADWNIPNLNIEFTLLKVEQDGHSWKPLLKALDIPELDRLTFIEDCLLQEYPYFSEQEQQTALVWLRDNVPQAESKERFRSVWRKMRQARLIRCEDGRLRAARDLYHPEQQFLKEIFGDRIHFPDLNFYQDNPQKWLDFLSKLGMQDKVSAADWLAALEQCLDSNNPQHLESSYPLLQQLWHYLLENWSDLEKTSVTTDHKSLAEVLRERAWLPVERNPKRLQAYAAAGIPPARLFQPREVCWEEEAKLGITSKPLVLYRRDEVSKEIEQALGFEAVTFEQVCDRLDGIITLWEQWFSHPESANPTATVLDSAKAIYRYLYRYFNNSRQRQQSHAPQLQARFANRCCIWDEGTQRFWKPRHCFSQAVPFFGSRRVEISLNRLPELGLDLLYPLLGVRETPTVQDYQEFLQELAAEFGETPLPSLEISQVLTVLQRLEAQLALETREEQLAVPLLTAAKSLQEAERLLIPDAMWYQPYVPPQRLLHPQLSPQLARRLGAGSLLWDVVEQPGEVSPVEDRTAKGVQWCDRWQKTLNSPQFIQGLQRLLYQEGKDWTALRGDRLQPLRVQLAAEIQMTLFWRGEVLAENVPGSHYYDPLSCGIFLANCQAPTIALSYLTDSLNQQLGELALGNLLHLAVMIDSKPQQIPGLLDQLRVGRLPDRQEEDVAVSPLDGAWVEAFYQQLGYAQVERLSGEVATVRCSGGTAGEVVAIVKSLVVEDEADGLIVELTEEEWQTIVMYPQPQQLQLLIGVVESGAMTRLILIREVVATLGESESQVKAKTGETPIRLEHLPGHEMAHLSVNLSSILAQVQSEMIQEYPGI</sequence>
<name>A0ABY5AJT3_9CYAN</name>
<dbReference type="EMBL" id="CP098611">
    <property type="protein sequence ID" value="USR89444.1"/>
    <property type="molecule type" value="Genomic_DNA"/>
</dbReference>
<dbReference type="InterPro" id="IPR058210">
    <property type="entry name" value="SACS/Nov_dom"/>
</dbReference>
<proteinExistence type="predicted"/>
<reference evidence="2" key="1">
    <citation type="submission" date="2022-06" db="EMBL/GenBank/DDBJ databases">
        <title>Genome sequence of Phormidium yuhuli AB48 isolated from an industrial photobioreactor environment.</title>
        <authorList>
            <person name="Qiu Y."/>
            <person name="Noonan A.J.C."/>
            <person name="Dofher K."/>
            <person name="Koch M."/>
            <person name="Kieft B."/>
            <person name="Lin X."/>
            <person name="Ziels R.M."/>
            <person name="Hallam S.J."/>
        </authorList>
    </citation>
    <scope>NUCLEOTIDE SEQUENCE</scope>
    <source>
        <strain evidence="2">AB48</strain>
    </source>
</reference>
<dbReference type="InterPro" id="IPR036890">
    <property type="entry name" value="HATPase_C_sf"/>
</dbReference>
<evidence type="ECO:0000313" key="3">
    <source>
        <dbReference type="Proteomes" id="UP001056708"/>
    </source>
</evidence>
<feature type="domain" description="Sacsin/Nov" evidence="1">
    <location>
        <begin position="15"/>
        <end position="248"/>
    </location>
</feature>
<dbReference type="PANTHER" id="PTHR15600">
    <property type="entry name" value="SACSIN"/>
    <property type="match status" value="1"/>
</dbReference>